<dbReference type="SUPFAM" id="SSF49503">
    <property type="entry name" value="Cupredoxins"/>
    <property type="match status" value="3"/>
</dbReference>
<evidence type="ECO:0000259" key="3">
    <source>
        <dbReference type="Pfam" id="PF07731"/>
    </source>
</evidence>
<dbReference type="CDD" id="cd13844">
    <property type="entry name" value="CuRO_1_BOD_CotA_like"/>
    <property type="match status" value="1"/>
</dbReference>
<dbReference type="PANTHER" id="PTHR48267:SF1">
    <property type="entry name" value="BILIRUBIN OXIDASE"/>
    <property type="match status" value="1"/>
</dbReference>
<evidence type="ECO:0000313" key="5">
    <source>
        <dbReference type="Proteomes" id="UP001633002"/>
    </source>
</evidence>
<dbReference type="InterPro" id="IPR011706">
    <property type="entry name" value="Cu-oxidase_C"/>
</dbReference>
<comment type="similarity">
    <text evidence="1">Belongs to the multicopper oxidase family.</text>
</comment>
<dbReference type="AlphaFoldDB" id="A0ABD3GH64"/>
<organism evidence="4 5">
    <name type="scientific">Riccia sorocarpa</name>
    <dbReference type="NCBI Taxonomy" id="122646"/>
    <lineage>
        <taxon>Eukaryota</taxon>
        <taxon>Viridiplantae</taxon>
        <taxon>Streptophyta</taxon>
        <taxon>Embryophyta</taxon>
        <taxon>Marchantiophyta</taxon>
        <taxon>Marchantiopsida</taxon>
        <taxon>Marchantiidae</taxon>
        <taxon>Marchantiales</taxon>
        <taxon>Ricciaceae</taxon>
        <taxon>Riccia</taxon>
    </lineage>
</organism>
<sequence length="583" mass="64536">MVAPSAAALFIHVVVFIVALCLHWSTFANADNYVCQPNAVIPPSPSLTPFVDRLPIPPWIDVSAGRLVTIGAYKITQVLHRDLPATTLYAYGTSAATATYPGPTLVAKQNIPSYILFENHITDSETFLVTDKTLTWANPANGGVPIVPHLHGAEAESASDGHPEAWFTASGEHGPKFIKQKYEYPNCQPPTLLWYHDHTIGITRNNVLAGLTGLYIIRSTSDEPDYLPRGTNEIPLVIQDKRVWANGSINYPDIGISPLIHPSWCVGYGGDVVLVNGKIWPYLEVYPEKYRFRMLNGANSRFFTLSLSNPALQWIQIGTDGGFLSSPIYLSTITLAPANRADVIIDFSSLAVGSMVYMNNSAPFPFPDANSVVSPPAVASSVMAFKIVSRPRGSPAQFSKVPTRLAVIPEPRYNLATDVYRSFIFNNQYDSNGYMIKSLINSEGYTDPLTESPKLGTVEIWDFINITPDGHPIHLHLISFLVLHQQAFDQDAYTGQRCHLEVQFGQPGSCFTEPPRNLDATQIGWKDTVTVYPSVVLRIWTKWSPRVGGDFPFDATSGPGYVWHCHVLEHEDDEMMRPLVVHR</sequence>
<evidence type="ECO:0000313" key="4">
    <source>
        <dbReference type="EMBL" id="KAL3677049.1"/>
    </source>
</evidence>
<feature type="signal peptide" evidence="2">
    <location>
        <begin position="1"/>
        <end position="30"/>
    </location>
</feature>
<feature type="chain" id="PRO_5044872958" description="Plastocyanin-like domain-containing protein" evidence="2">
    <location>
        <begin position="31"/>
        <end position="583"/>
    </location>
</feature>
<name>A0ABD3GH64_9MARC</name>
<keyword evidence="2" id="KW-0732">Signal</keyword>
<dbReference type="PANTHER" id="PTHR48267">
    <property type="entry name" value="CUPREDOXIN SUPERFAMILY PROTEIN"/>
    <property type="match status" value="1"/>
</dbReference>
<dbReference type="Gene3D" id="2.60.40.420">
    <property type="entry name" value="Cupredoxins - blue copper proteins"/>
    <property type="match status" value="3"/>
</dbReference>
<dbReference type="Pfam" id="PF07731">
    <property type="entry name" value="Cu-oxidase_2"/>
    <property type="match status" value="1"/>
</dbReference>
<keyword evidence="5" id="KW-1185">Reference proteome</keyword>
<protein>
    <recommendedName>
        <fullName evidence="3">Plastocyanin-like domain-containing protein</fullName>
    </recommendedName>
</protein>
<dbReference type="InterPro" id="IPR045087">
    <property type="entry name" value="Cu-oxidase_fam"/>
</dbReference>
<gene>
    <name evidence="4" type="ORF">R1sor_026997</name>
</gene>
<dbReference type="CDD" id="cd13868">
    <property type="entry name" value="CuRO_2_CotA_like"/>
    <property type="match status" value="1"/>
</dbReference>
<accession>A0ABD3GH64</accession>
<evidence type="ECO:0000256" key="2">
    <source>
        <dbReference type="SAM" id="SignalP"/>
    </source>
</evidence>
<reference evidence="4 5" key="1">
    <citation type="submission" date="2024-09" db="EMBL/GenBank/DDBJ databases">
        <title>Chromosome-scale assembly of Riccia sorocarpa.</title>
        <authorList>
            <person name="Paukszto L."/>
        </authorList>
    </citation>
    <scope>NUCLEOTIDE SEQUENCE [LARGE SCALE GENOMIC DNA]</scope>
    <source>
        <strain evidence="4">LP-2024</strain>
        <tissue evidence="4">Aerial parts of the thallus</tissue>
    </source>
</reference>
<dbReference type="InterPro" id="IPR008972">
    <property type="entry name" value="Cupredoxin"/>
</dbReference>
<dbReference type="Proteomes" id="UP001633002">
    <property type="component" value="Unassembled WGS sequence"/>
</dbReference>
<comment type="caution">
    <text evidence="4">The sequence shown here is derived from an EMBL/GenBank/DDBJ whole genome shotgun (WGS) entry which is preliminary data.</text>
</comment>
<dbReference type="EMBL" id="JBJQOH010000008">
    <property type="protein sequence ID" value="KAL3677049.1"/>
    <property type="molecule type" value="Genomic_DNA"/>
</dbReference>
<proteinExistence type="inferred from homology"/>
<feature type="domain" description="Plastocyanin-like" evidence="3">
    <location>
        <begin position="445"/>
        <end position="581"/>
    </location>
</feature>
<evidence type="ECO:0000256" key="1">
    <source>
        <dbReference type="ARBA" id="ARBA00010609"/>
    </source>
</evidence>